<dbReference type="AlphaFoldDB" id="A0A4R5TRV8"/>
<proteinExistence type="predicted"/>
<dbReference type="EMBL" id="SMTF01000016">
    <property type="protein sequence ID" value="TDK21547.1"/>
    <property type="molecule type" value="Genomic_DNA"/>
</dbReference>
<organism evidence="1 2">
    <name type="scientific">Luteimonas aestuarii</name>
    <dbReference type="NCBI Taxonomy" id="453837"/>
    <lineage>
        <taxon>Bacteria</taxon>
        <taxon>Pseudomonadati</taxon>
        <taxon>Pseudomonadota</taxon>
        <taxon>Gammaproteobacteria</taxon>
        <taxon>Lysobacterales</taxon>
        <taxon>Lysobacteraceae</taxon>
        <taxon>Luteimonas</taxon>
    </lineage>
</organism>
<evidence type="ECO:0000313" key="2">
    <source>
        <dbReference type="Proteomes" id="UP000294796"/>
    </source>
</evidence>
<dbReference type="Pfam" id="PF19611">
    <property type="entry name" value="DUF6116"/>
    <property type="match status" value="1"/>
</dbReference>
<dbReference type="OrthoDB" id="5741597at2"/>
<comment type="caution">
    <text evidence="1">The sequence shown here is derived from an EMBL/GenBank/DDBJ whole genome shotgun (WGS) entry which is preliminary data.</text>
</comment>
<keyword evidence="2" id="KW-1185">Reference proteome</keyword>
<gene>
    <name evidence="1" type="ORF">E2F46_15040</name>
</gene>
<name>A0A4R5TRV8_9GAMM</name>
<reference evidence="1 2" key="1">
    <citation type="submission" date="2019-03" db="EMBL/GenBank/DDBJ databases">
        <title>Luteimonas zhaokaii sp.nov., isolated from the rectal contents of Plateau pika in Yushu, Qinghai Province, China.</title>
        <authorList>
            <person name="Zhang G."/>
        </authorList>
    </citation>
    <scope>NUCLEOTIDE SEQUENCE [LARGE SCALE GENOMIC DNA]</scope>
    <source>
        <strain evidence="1 2">B9</strain>
    </source>
</reference>
<dbReference type="Proteomes" id="UP000294796">
    <property type="component" value="Unassembled WGS sequence"/>
</dbReference>
<dbReference type="InterPro" id="IPR046119">
    <property type="entry name" value="DUF6116"/>
</dbReference>
<evidence type="ECO:0000313" key="1">
    <source>
        <dbReference type="EMBL" id="TDK21547.1"/>
    </source>
</evidence>
<protein>
    <submittedName>
        <fullName evidence="1">Uncharacterized protein</fullName>
    </submittedName>
</protein>
<accession>A0A4R5TRV8</accession>
<sequence>MANPLLLPILNWARKLRYPTLFKITGGLFLLTLFIPDPIPLVDEVLLGLGTILLANWKRRKEPAPPLDAGRDAPR</sequence>
<dbReference type="RefSeq" id="WP_133323402.1">
    <property type="nucleotide sequence ID" value="NZ_SMTF01000016.1"/>
</dbReference>